<comment type="similarity">
    <text evidence="1 5">Belongs to the bacterial ribosomal protein bL33 family.</text>
</comment>
<dbReference type="RefSeq" id="WP_133958365.1">
    <property type="nucleotide sequence ID" value="NZ_SORI01000017.1"/>
</dbReference>
<dbReference type="GO" id="GO:0003735">
    <property type="term" value="F:structural constituent of ribosome"/>
    <property type="evidence" value="ECO:0007669"/>
    <property type="project" value="InterPro"/>
</dbReference>
<dbReference type="InterPro" id="IPR001705">
    <property type="entry name" value="Ribosomal_bL33"/>
</dbReference>
<evidence type="ECO:0000256" key="1">
    <source>
        <dbReference type="ARBA" id="ARBA00007596"/>
    </source>
</evidence>
<accession>A0A4R8M1S7</accession>
<dbReference type="EMBL" id="SORI01000017">
    <property type="protein sequence ID" value="TDY56702.1"/>
    <property type="molecule type" value="Genomic_DNA"/>
</dbReference>
<dbReference type="GO" id="GO:0005840">
    <property type="term" value="C:ribosome"/>
    <property type="evidence" value="ECO:0007669"/>
    <property type="project" value="UniProtKB-KW"/>
</dbReference>
<dbReference type="HAMAP" id="MF_00294">
    <property type="entry name" value="Ribosomal_bL33"/>
    <property type="match status" value="1"/>
</dbReference>
<reference evidence="6 7" key="1">
    <citation type="submission" date="2019-03" db="EMBL/GenBank/DDBJ databases">
        <title>Genomic Encyclopedia of Type Strains, Phase IV (KMG-IV): sequencing the most valuable type-strain genomes for metagenomic binning, comparative biology and taxonomic classification.</title>
        <authorList>
            <person name="Goeker M."/>
        </authorList>
    </citation>
    <scope>NUCLEOTIDE SEQUENCE [LARGE SCALE GENOMIC DNA]</scope>
    <source>
        <strain evidence="6 7">DSM 25964</strain>
    </source>
</reference>
<gene>
    <name evidence="5" type="primary">rpmG</name>
    <name evidence="6" type="ORF">C8D99_1172</name>
</gene>
<dbReference type="Gene3D" id="2.20.28.120">
    <property type="entry name" value="Ribosomal protein L33"/>
    <property type="match status" value="1"/>
</dbReference>
<dbReference type="GO" id="GO:0005737">
    <property type="term" value="C:cytoplasm"/>
    <property type="evidence" value="ECO:0007669"/>
    <property type="project" value="UniProtKB-ARBA"/>
</dbReference>
<dbReference type="PANTHER" id="PTHR43168">
    <property type="entry name" value="50S RIBOSOMAL PROTEIN L33, CHLOROPLASTIC"/>
    <property type="match status" value="1"/>
</dbReference>
<dbReference type="PANTHER" id="PTHR43168:SF2">
    <property type="entry name" value="LARGE RIBOSOMAL SUBUNIT PROTEIN BL33C"/>
    <property type="match status" value="1"/>
</dbReference>
<dbReference type="Pfam" id="PF00471">
    <property type="entry name" value="Ribosomal_L33"/>
    <property type="match status" value="1"/>
</dbReference>
<organism evidence="6 7">
    <name type="scientific">Aminivibrio pyruvatiphilus</name>
    <dbReference type="NCBI Taxonomy" id="1005740"/>
    <lineage>
        <taxon>Bacteria</taxon>
        <taxon>Thermotogati</taxon>
        <taxon>Synergistota</taxon>
        <taxon>Synergistia</taxon>
        <taxon>Synergistales</taxon>
        <taxon>Aminobacteriaceae</taxon>
        <taxon>Aminivibrio</taxon>
    </lineage>
</organism>
<dbReference type="NCBIfam" id="NF001764">
    <property type="entry name" value="PRK00504.1"/>
    <property type="match status" value="1"/>
</dbReference>
<comment type="caution">
    <text evidence="6">The sequence shown here is derived from an EMBL/GenBank/DDBJ whole genome shotgun (WGS) entry which is preliminary data.</text>
</comment>
<dbReference type="InterPro" id="IPR011332">
    <property type="entry name" value="Ribosomal_zn-bd"/>
</dbReference>
<evidence type="ECO:0000313" key="7">
    <source>
        <dbReference type="Proteomes" id="UP000295066"/>
    </source>
</evidence>
<protein>
    <recommendedName>
        <fullName evidence="4 5">Large ribosomal subunit protein bL33</fullName>
    </recommendedName>
</protein>
<evidence type="ECO:0000256" key="2">
    <source>
        <dbReference type="ARBA" id="ARBA00022980"/>
    </source>
</evidence>
<evidence type="ECO:0000313" key="6">
    <source>
        <dbReference type="EMBL" id="TDY56702.1"/>
    </source>
</evidence>
<keyword evidence="3 5" id="KW-0687">Ribonucleoprotein</keyword>
<dbReference type="GO" id="GO:1990904">
    <property type="term" value="C:ribonucleoprotein complex"/>
    <property type="evidence" value="ECO:0007669"/>
    <property type="project" value="UniProtKB-KW"/>
</dbReference>
<keyword evidence="7" id="KW-1185">Reference proteome</keyword>
<dbReference type="AlphaFoldDB" id="A0A4R8M1S7"/>
<proteinExistence type="inferred from homology"/>
<evidence type="ECO:0000256" key="4">
    <source>
        <dbReference type="ARBA" id="ARBA00035176"/>
    </source>
</evidence>
<dbReference type="SUPFAM" id="SSF57829">
    <property type="entry name" value="Zn-binding ribosomal proteins"/>
    <property type="match status" value="1"/>
</dbReference>
<keyword evidence="2 5" id="KW-0689">Ribosomal protein</keyword>
<evidence type="ECO:0000256" key="3">
    <source>
        <dbReference type="ARBA" id="ARBA00023274"/>
    </source>
</evidence>
<dbReference type="Proteomes" id="UP000295066">
    <property type="component" value="Unassembled WGS sequence"/>
</dbReference>
<name>A0A4R8M1S7_9BACT</name>
<dbReference type="NCBIfam" id="TIGR01023">
    <property type="entry name" value="rpmG_bact"/>
    <property type="match status" value="1"/>
</dbReference>
<sequence>MADIVGLSCTECKRRNYTTTVNKKKQSKKLELNKFCKWCGKHTLHKEGK</sequence>
<dbReference type="NCBIfam" id="NF001860">
    <property type="entry name" value="PRK00595.1"/>
    <property type="match status" value="1"/>
</dbReference>
<dbReference type="InterPro" id="IPR038584">
    <property type="entry name" value="Ribosomal_bL33_sf"/>
</dbReference>
<dbReference type="GO" id="GO:0006412">
    <property type="term" value="P:translation"/>
    <property type="evidence" value="ECO:0007669"/>
    <property type="project" value="UniProtKB-UniRule"/>
</dbReference>
<evidence type="ECO:0000256" key="5">
    <source>
        <dbReference type="HAMAP-Rule" id="MF_00294"/>
    </source>
</evidence>